<dbReference type="Pfam" id="PF01012">
    <property type="entry name" value="ETF"/>
    <property type="match status" value="1"/>
</dbReference>
<comment type="cofactor">
    <cofactor evidence="3">
        <name>FAD</name>
        <dbReference type="ChEBI" id="CHEBI:57692"/>
    </cofactor>
    <text evidence="3">Binds 1 FAD per dimer.</text>
</comment>
<feature type="binding site" evidence="3">
    <location>
        <position position="214"/>
    </location>
    <ligand>
        <name>FAD</name>
        <dbReference type="ChEBI" id="CHEBI:57692"/>
    </ligand>
</feature>
<dbReference type="PIRSF" id="PIRSF000089">
    <property type="entry name" value="Electra_flavoP_a"/>
    <property type="match status" value="1"/>
</dbReference>
<feature type="domain" description="Electron transfer flavoprotein alpha/beta-subunit N-terminal" evidence="4">
    <location>
        <begin position="4"/>
        <end position="190"/>
    </location>
</feature>
<feature type="binding site" evidence="3">
    <location>
        <begin position="270"/>
        <end position="277"/>
    </location>
    <ligand>
        <name>FAD</name>
        <dbReference type="ChEBI" id="CHEBI:57692"/>
    </ligand>
</feature>
<accession>H5SMQ9</accession>
<dbReference type="GO" id="GO:0033539">
    <property type="term" value="P:fatty acid beta-oxidation using acyl-CoA dehydrogenase"/>
    <property type="evidence" value="ECO:0007669"/>
    <property type="project" value="TreeGrafter"/>
</dbReference>
<dbReference type="InterPro" id="IPR014731">
    <property type="entry name" value="ETF_asu_C"/>
</dbReference>
<dbReference type="Gene3D" id="3.40.50.1220">
    <property type="entry name" value="TPP-binding domain"/>
    <property type="match status" value="1"/>
</dbReference>
<dbReference type="SMART" id="SM00893">
    <property type="entry name" value="ETF"/>
    <property type="match status" value="1"/>
</dbReference>
<evidence type="ECO:0000256" key="2">
    <source>
        <dbReference type="ARBA" id="ARBA00022982"/>
    </source>
</evidence>
<keyword evidence="2" id="KW-0249">Electron transport</keyword>
<dbReference type="Pfam" id="PF00766">
    <property type="entry name" value="ETF_alpha"/>
    <property type="match status" value="1"/>
</dbReference>
<dbReference type="GO" id="GO:0009055">
    <property type="term" value="F:electron transfer activity"/>
    <property type="evidence" value="ECO:0007669"/>
    <property type="project" value="InterPro"/>
</dbReference>
<comment type="similarity">
    <text evidence="1">Belongs to the ETF alpha-subunit/FixB family.</text>
</comment>
<dbReference type="Gene3D" id="3.40.50.620">
    <property type="entry name" value="HUPs"/>
    <property type="match status" value="1"/>
</dbReference>
<proteinExistence type="inferred from homology"/>
<name>H5SMQ9_9BACT</name>
<evidence type="ECO:0000259" key="4">
    <source>
        <dbReference type="SMART" id="SM00893"/>
    </source>
</evidence>
<sequence length="330" mass="35648">MSAIAVWAEVSDGRIKKPVWEALTMARSWADSLGLPVWAVLIGESFPDSVSTVLGDYGADKVVRISHPKLNPLVNSAYARTLAAFLQEKDISYAVLPQTYDGRAIAPLLAIWADAALLSGISQAPEKEGNGFKARRVCYSNKGIEWVYTEHPRVIATLRPNAAVPAKSPRTPQIEDWTFTPEEKDLRARPVGVEKVTTDKIPLTEAEIVVSAGRGLKGPENWGMVEELARVLGAATACSKPVADVGWRPHHEHVGQTGIQISPNLYIAIGISGAIQHLAGVASSKNIVVINSDPEAPFFKVADYGIVGDAFDVVPRLTQAIKSYKEQHAS</sequence>
<gene>
    <name evidence="5" type="ORF">HGMM_F50F04C08</name>
</gene>
<dbReference type="AlphaFoldDB" id="H5SMQ9"/>
<keyword evidence="2" id="KW-0813">Transport</keyword>
<reference evidence="5" key="1">
    <citation type="journal article" date="2005" name="Environ. Microbiol.">
        <title>Genetic and functional properties of uncultivated thermophilic crenarchaeotes from a subsurface gold mine as revealed by analysis of genome fragments.</title>
        <authorList>
            <person name="Nunoura T."/>
            <person name="Hirayama H."/>
            <person name="Takami H."/>
            <person name="Oida H."/>
            <person name="Nishi S."/>
            <person name="Shimamura S."/>
            <person name="Suzuki Y."/>
            <person name="Inagaki F."/>
            <person name="Takai K."/>
            <person name="Nealson K.H."/>
            <person name="Horikoshi K."/>
        </authorList>
    </citation>
    <scope>NUCLEOTIDE SEQUENCE</scope>
</reference>
<evidence type="ECO:0000256" key="3">
    <source>
        <dbReference type="PIRSR" id="PIRSR000089-1"/>
    </source>
</evidence>
<keyword evidence="3" id="KW-0285">Flavoprotein</keyword>
<organism evidence="5">
    <name type="scientific">uncultured Bacteroidota bacterium</name>
    <dbReference type="NCBI Taxonomy" id="152509"/>
    <lineage>
        <taxon>Bacteria</taxon>
        <taxon>Pseudomonadati</taxon>
        <taxon>Bacteroidota</taxon>
        <taxon>environmental samples</taxon>
    </lineage>
</organism>
<dbReference type="InterPro" id="IPR001308">
    <property type="entry name" value="ETF_a/FixB"/>
</dbReference>
<keyword evidence="3" id="KW-0274">FAD</keyword>
<dbReference type="GO" id="GO:0050660">
    <property type="term" value="F:flavin adenine dinucleotide binding"/>
    <property type="evidence" value="ECO:0007669"/>
    <property type="project" value="InterPro"/>
</dbReference>
<evidence type="ECO:0000313" key="5">
    <source>
        <dbReference type="EMBL" id="BAL57445.1"/>
    </source>
</evidence>
<dbReference type="PANTHER" id="PTHR43153:SF1">
    <property type="entry name" value="ELECTRON TRANSFER FLAVOPROTEIN SUBUNIT ALPHA, MITOCHONDRIAL"/>
    <property type="match status" value="1"/>
</dbReference>
<dbReference type="InterPro" id="IPR014730">
    <property type="entry name" value="ETF_a/b_N"/>
</dbReference>
<protein>
    <submittedName>
        <fullName evidence="5">Electron transfer flavoprotein alpha subunit</fullName>
    </submittedName>
</protein>
<dbReference type="PANTHER" id="PTHR43153">
    <property type="entry name" value="ELECTRON TRANSFER FLAVOPROTEIN ALPHA"/>
    <property type="match status" value="1"/>
</dbReference>
<feature type="binding site" evidence="3">
    <location>
        <position position="291"/>
    </location>
    <ligand>
        <name>FAD</name>
        <dbReference type="ChEBI" id="CHEBI:57692"/>
    </ligand>
</feature>
<dbReference type="EMBL" id="AP011776">
    <property type="protein sequence ID" value="BAL57445.1"/>
    <property type="molecule type" value="Genomic_DNA"/>
</dbReference>
<dbReference type="SUPFAM" id="SSF52467">
    <property type="entry name" value="DHS-like NAD/FAD-binding domain"/>
    <property type="match status" value="1"/>
</dbReference>
<dbReference type="SUPFAM" id="SSF52402">
    <property type="entry name" value="Adenine nucleotide alpha hydrolases-like"/>
    <property type="match status" value="1"/>
</dbReference>
<dbReference type="InterPro" id="IPR014729">
    <property type="entry name" value="Rossmann-like_a/b/a_fold"/>
</dbReference>
<reference evidence="5" key="2">
    <citation type="journal article" date="2012" name="PLoS ONE">
        <title>A Deeply Branching Thermophilic Bacterium with an Ancient Acetyl-CoA Pathway Dominates a Subsurface Ecosystem.</title>
        <authorList>
            <person name="Takami H."/>
            <person name="Noguchi H."/>
            <person name="Takaki Y."/>
            <person name="Uchiyama I."/>
            <person name="Toyoda A."/>
            <person name="Nishi S."/>
            <person name="Chee G.-J."/>
            <person name="Arai W."/>
            <person name="Nunoura T."/>
            <person name="Itoh T."/>
            <person name="Hattori M."/>
            <person name="Takai K."/>
        </authorList>
    </citation>
    <scope>NUCLEOTIDE SEQUENCE</scope>
</reference>
<evidence type="ECO:0000256" key="1">
    <source>
        <dbReference type="ARBA" id="ARBA00005817"/>
    </source>
</evidence>
<dbReference type="InterPro" id="IPR029035">
    <property type="entry name" value="DHS-like_NAD/FAD-binding_dom"/>
</dbReference>